<evidence type="ECO:0000313" key="1">
    <source>
        <dbReference type="EMBL" id="AQY42496.1"/>
    </source>
</evidence>
<dbReference type="Proteomes" id="UP000191057">
    <property type="component" value="Plasmid unnamed3"/>
</dbReference>
<organism evidence="1 2">
    <name type="scientific">Bacillus thuringiensis</name>
    <dbReference type="NCBI Taxonomy" id="1428"/>
    <lineage>
        <taxon>Bacteria</taxon>
        <taxon>Bacillati</taxon>
        <taxon>Bacillota</taxon>
        <taxon>Bacilli</taxon>
        <taxon>Bacillales</taxon>
        <taxon>Bacillaceae</taxon>
        <taxon>Bacillus</taxon>
        <taxon>Bacillus cereus group</taxon>
    </lineage>
</organism>
<dbReference type="EMBL" id="CP020005">
    <property type="protein sequence ID" value="AQY42496.1"/>
    <property type="molecule type" value="Genomic_DNA"/>
</dbReference>
<gene>
    <name evidence="1" type="ORF">B4918_31870</name>
</gene>
<evidence type="ECO:0000313" key="2">
    <source>
        <dbReference type="Proteomes" id="UP000191057"/>
    </source>
</evidence>
<keyword evidence="1" id="KW-0614">Plasmid</keyword>
<name>A0A9W3TLM9_BACTU</name>
<protein>
    <submittedName>
        <fullName evidence="1">Uncharacterized protein</fullName>
    </submittedName>
</protein>
<sequence length="146" mass="17178">MRVYQLDSTQLKCTLTPTNMCDGVLQYYQYKQYTVVSVLDLSKHDSEMIPLLLACLAEALIYFYQDSFLAKDKFDLLYWCRKNFNGFHSISDDGFLRDFKQVYECYQALQNVGKQENNKKKIYNSREKRNACIIYLNVNLITLSEG</sequence>
<geneLocation type="plasmid" evidence="1 2">
    <name>unnamed3</name>
</geneLocation>
<accession>A0A9W3TLM9</accession>
<dbReference type="AlphaFoldDB" id="A0A9W3TLM9"/>
<proteinExistence type="predicted"/>
<reference evidence="1 2" key="1">
    <citation type="submission" date="2017-03" db="EMBL/GenBank/DDBJ databases">
        <title>Complete genome sequence of Bacillus thuringiensis L-7601, a novel melanin producing strain.</title>
        <authorList>
            <person name="Cai J."/>
            <person name="Cao Z."/>
            <person name="Tan T."/>
        </authorList>
    </citation>
    <scope>NUCLEOTIDE SEQUENCE [LARGE SCALE GENOMIC DNA]</scope>
    <source>
        <strain evidence="1 2">L-7601</strain>
        <plasmid evidence="1 2">unnamed3</plasmid>
    </source>
</reference>